<dbReference type="OrthoDB" id="786266at2759"/>
<dbReference type="Proteomes" id="UP000652761">
    <property type="component" value="Unassembled WGS sequence"/>
</dbReference>
<reference evidence="2" key="1">
    <citation type="submission" date="2017-07" db="EMBL/GenBank/DDBJ databases">
        <title>Taro Niue Genome Assembly and Annotation.</title>
        <authorList>
            <person name="Atibalentja N."/>
            <person name="Keating K."/>
            <person name="Fields C.J."/>
        </authorList>
    </citation>
    <scope>NUCLEOTIDE SEQUENCE</scope>
    <source>
        <strain evidence="2">Niue_2</strain>
        <tissue evidence="2">Leaf</tissue>
    </source>
</reference>
<protein>
    <submittedName>
        <fullName evidence="2">Uncharacterized protein</fullName>
    </submittedName>
</protein>
<evidence type="ECO:0000313" key="3">
    <source>
        <dbReference type="Proteomes" id="UP000652761"/>
    </source>
</evidence>
<dbReference type="EMBL" id="NMUH01001512">
    <property type="protein sequence ID" value="MQL93057.1"/>
    <property type="molecule type" value="Genomic_DNA"/>
</dbReference>
<evidence type="ECO:0000313" key="2">
    <source>
        <dbReference type="EMBL" id="MQL93057.1"/>
    </source>
</evidence>
<comment type="caution">
    <text evidence="2">The sequence shown here is derived from an EMBL/GenBank/DDBJ whole genome shotgun (WGS) entry which is preliminary data.</text>
</comment>
<gene>
    <name evidence="2" type="ORF">Taro_025685</name>
</gene>
<keyword evidence="3" id="KW-1185">Reference proteome</keyword>
<sequence>MRAMELQSPKAKQWEAQTLPILQMVDKIKMQIMQMAANRKDLHESWDHPFCPKVQKVISQNINERRTLILCKHACATITYNEEPISQYVSLFYSKDIYKAVYQQNIQLILTFDMLDPPPLRDVQNQAPDPERSEYVQGKK</sequence>
<evidence type="ECO:0000256" key="1">
    <source>
        <dbReference type="SAM" id="MobiDB-lite"/>
    </source>
</evidence>
<accession>A0A843VEZ4</accession>
<proteinExistence type="predicted"/>
<organism evidence="2 3">
    <name type="scientific">Colocasia esculenta</name>
    <name type="common">Wild taro</name>
    <name type="synonym">Arum esculentum</name>
    <dbReference type="NCBI Taxonomy" id="4460"/>
    <lineage>
        <taxon>Eukaryota</taxon>
        <taxon>Viridiplantae</taxon>
        <taxon>Streptophyta</taxon>
        <taxon>Embryophyta</taxon>
        <taxon>Tracheophyta</taxon>
        <taxon>Spermatophyta</taxon>
        <taxon>Magnoliopsida</taxon>
        <taxon>Liliopsida</taxon>
        <taxon>Araceae</taxon>
        <taxon>Aroideae</taxon>
        <taxon>Colocasieae</taxon>
        <taxon>Colocasia</taxon>
    </lineage>
</organism>
<feature type="region of interest" description="Disordered" evidence="1">
    <location>
        <begin position="120"/>
        <end position="140"/>
    </location>
</feature>
<name>A0A843VEZ4_COLES</name>
<dbReference type="AlphaFoldDB" id="A0A843VEZ4"/>